<evidence type="ECO:0000313" key="8">
    <source>
        <dbReference type="EMBL" id="KAH6659363.1"/>
    </source>
</evidence>
<evidence type="ECO:0000313" key="9">
    <source>
        <dbReference type="Proteomes" id="UP000758603"/>
    </source>
</evidence>
<dbReference type="PANTHER" id="PTHR11206">
    <property type="entry name" value="MULTIDRUG RESISTANCE PROTEIN"/>
    <property type="match status" value="1"/>
</dbReference>
<feature type="transmembrane region" description="Helical" evidence="7">
    <location>
        <begin position="331"/>
        <end position="349"/>
    </location>
</feature>
<reference evidence="8" key="1">
    <citation type="journal article" date="2021" name="Nat. Commun.">
        <title>Genetic determinants of endophytism in the Arabidopsis root mycobiome.</title>
        <authorList>
            <person name="Mesny F."/>
            <person name="Miyauchi S."/>
            <person name="Thiergart T."/>
            <person name="Pickel B."/>
            <person name="Atanasova L."/>
            <person name="Karlsson M."/>
            <person name="Huettel B."/>
            <person name="Barry K.W."/>
            <person name="Haridas S."/>
            <person name="Chen C."/>
            <person name="Bauer D."/>
            <person name="Andreopoulos W."/>
            <person name="Pangilinan J."/>
            <person name="LaButti K."/>
            <person name="Riley R."/>
            <person name="Lipzen A."/>
            <person name="Clum A."/>
            <person name="Drula E."/>
            <person name="Henrissat B."/>
            <person name="Kohler A."/>
            <person name="Grigoriev I.V."/>
            <person name="Martin F.M."/>
            <person name="Hacquard S."/>
        </authorList>
    </citation>
    <scope>NUCLEOTIDE SEQUENCE</scope>
    <source>
        <strain evidence="8">MPI-SDFR-AT-0073</strain>
    </source>
</reference>
<dbReference type="EMBL" id="JAGPXC010000001">
    <property type="protein sequence ID" value="KAH6659363.1"/>
    <property type="molecule type" value="Genomic_DNA"/>
</dbReference>
<evidence type="ECO:0000256" key="5">
    <source>
        <dbReference type="ARBA" id="ARBA00023136"/>
    </source>
</evidence>
<feature type="transmembrane region" description="Helical" evidence="7">
    <location>
        <begin position="553"/>
        <end position="573"/>
    </location>
</feature>
<keyword evidence="3 7" id="KW-0812">Transmembrane</keyword>
<comment type="subcellular location">
    <subcellularLocation>
        <location evidence="1">Membrane</location>
        <topology evidence="1">Multi-pass membrane protein</topology>
    </subcellularLocation>
</comment>
<feature type="transmembrane region" description="Helical" evidence="7">
    <location>
        <begin position="388"/>
        <end position="412"/>
    </location>
</feature>
<dbReference type="Pfam" id="PF01554">
    <property type="entry name" value="MatE"/>
    <property type="match status" value="2"/>
</dbReference>
<proteinExistence type="inferred from homology"/>
<dbReference type="InterPro" id="IPR045069">
    <property type="entry name" value="MATE_euk"/>
</dbReference>
<feature type="transmembrane region" description="Helical" evidence="7">
    <location>
        <begin position="611"/>
        <end position="631"/>
    </location>
</feature>
<dbReference type="GO" id="GO:0015297">
    <property type="term" value="F:antiporter activity"/>
    <property type="evidence" value="ECO:0007669"/>
    <property type="project" value="InterPro"/>
</dbReference>
<dbReference type="CDD" id="cd13132">
    <property type="entry name" value="MATE_eukaryotic"/>
    <property type="match status" value="1"/>
</dbReference>
<evidence type="ECO:0000256" key="4">
    <source>
        <dbReference type="ARBA" id="ARBA00022989"/>
    </source>
</evidence>
<evidence type="ECO:0000256" key="7">
    <source>
        <dbReference type="SAM" id="Phobius"/>
    </source>
</evidence>
<dbReference type="InterPro" id="IPR002528">
    <property type="entry name" value="MATE_fam"/>
</dbReference>
<evidence type="ECO:0000256" key="2">
    <source>
        <dbReference type="ARBA" id="ARBA00010199"/>
    </source>
</evidence>
<accession>A0A9P8UWB1</accession>
<keyword evidence="5 7" id="KW-0472">Membrane</keyword>
<dbReference type="NCBIfam" id="TIGR00797">
    <property type="entry name" value="matE"/>
    <property type="match status" value="1"/>
</dbReference>
<dbReference type="Proteomes" id="UP000758603">
    <property type="component" value="Unassembled WGS sequence"/>
</dbReference>
<dbReference type="GeneID" id="70127972"/>
<name>A0A9P8UWB1_9PEZI</name>
<comment type="caution">
    <text evidence="8">The sequence shown here is derived from an EMBL/GenBank/DDBJ whole genome shotgun (WGS) entry which is preliminary data.</text>
</comment>
<protein>
    <submittedName>
        <fullName evidence="8">Mate-domain-containing protein</fullName>
    </submittedName>
</protein>
<feature type="transmembrane region" description="Helical" evidence="7">
    <location>
        <begin position="512"/>
        <end position="533"/>
    </location>
</feature>
<dbReference type="OrthoDB" id="2126698at2759"/>
<feature type="transmembrane region" description="Helical" evidence="7">
    <location>
        <begin position="433"/>
        <end position="451"/>
    </location>
</feature>
<sequence>MSNSRDVPGRKPSLLGIGDLATSLASSFMPGSPLAQEIVARDVAECSDEDDEDINVDTTFDSDDSDAESYPGHDGGGHHGGPTLYRQPQGIAFGGTRRPSVLPEVMEAPVVTRVEKKQSRAAERSLLRDNHILPPKHVPEKRPGLPTRVYKKLFSTKVRKPLDDEEMPTEESPLLPDRRTSGALEHERLNETWEAAVASGKIQTTWQREAQTIAKYSRSLIVTFLLQYSISIASVFAVGRIGTVELGAVSLATMTANITCYAPFQGLATSLDTLCSQAYGSGHKQLVGLQVQRMVYFLATLLVPVAILWSFAGDILVRLVPEPEAAELAGVYLKIVLAGVPGFICTECGKRFVNAQGLFQATTWVLIIAAPFNVLISYLFVWHFGWGFIGAPIAVAVSQNLIPLLLFLYVVFIDGSQCWGGFSKKALMNWGPMVKLALPGMVMVVAEWLAFEVLTLASSQFGTKYLAAQSILMTLTSTTFQLPFPISIAASTRVANLIGAKLANAARTSAKVAVFAAGGVAIFNVILLSSLRYELPKLLTTDEEVIDLVAQMMFLVAVMQIFDAMAAMAHGLLRGIGKQHFGGYANLFAYYAIALPISFGTAFGLDWKLEGLWAGVTLGLFLVAAVEYWYIYTSDWEQSVREAEHRNAAG</sequence>
<feature type="transmembrane region" description="Helical" evidence="7">
    <location>
        <begin position="294"/>
        <end position="311"/>
    </location>
</feature>
<feature type="transmembrane region" description="Helical" evidence="7">
    <location>
        <begin position="361"/>
        <end position="382"/>
    </location>
</feature>
<feature type="transmembrane region" description="Helical" evidence="7">
    <location>
        <begin position="471"/>
        <end position="491"/>
    </location>
</feature>
<feature type="compositionally biased region" description="Acidic residues" evidence="6">
    <location>
        <begin position="45"/>
        <end position="67"/>
    </location>
</feature>
<dbReference type="GO" id="GO:0016020">
    <property type="term" value="C:membrane"/>
    <property type="evidence" value="ECO:0007669"/>
    <property type="project" value="UniProtKB-SubCell"/>
</dbReference>
<gene>
    <name evidence="8" type="ORF">BKA67DRAFT_529517</name>
</gene>
<evidence type="ECO:0000256" key="3">
    <source>
        <dbReference type="ARBA" id="ARBA00022692"/>
    </source>
</evidence>
<evidence type="ECO:0000256" key="1">
    <source>
        <dbReference type="ARBA" id="ARBA00004141"/>
    </source>
</evidence>
<dbReference type="RefSeq" id="XP_045963494.1">
    <property type="nucleotide sequence ID" value="XM_046099080.1"/>
</dbReference>
<feature type="transmembrane region" description="Helical" evidence="7">
    <location>
        <begin position="585"/>
        <end position="605"/>
    </location>
</feature>
<keyword evidence="9" id="KW-1185">Reference proteome</keyword>
<keyword evidence="4 7" id="KW-1133">Transmembrane helix</keyword>
<dbReference type="GO" id="GO:0042910">
    <property type="term" value="F:xenobiotic transmembrane transporter activity"/>
    <property type="evidence" value="ECO:0007669"/>
    <property type="project" value="InterPro"/>
</dbReference>
<feature type="region of interest" description="Disordered" evidence="6">
    <location>
        <begin position="44"/>
        <end position="97"/>
    </location>
</feature>
<dbReference type="GO" id="GO:1990961">
    <property type="term" value="P:xenobiotic detoxification by transmembrane export across the plasma membrane"/>
    <property type="evidence" value="ECO:0007669"/>
    <property type="project" value="InterPro"/>
</dbReference>
<dbReference type="AlphaFoldDB" id="A0A9P8UWB1"/>
<organism evidence="8 9">
    <name type="scientific">Truncatella angustata</name>
    <dbReference type="NCBI Taxonomy" id="152316"/>
    <lineage>
        <taxon>Eukaryota</taxon>
        <taxon>Fungi</taxon>
        <taxon>Dikarya</taxon>
        <taxon>Ascomycota</taxon>
        <taxon>Pezizomycotina</taxon>
        <taxon>Sordariomycetes</taxon>
        <taxon>Xylariomycetidae</taxon>
        <taxon>Amphisphaeriales</taxon>
        <taxon>Sporocadaceae</taxon>
        <taxon>Truncatella</taxon>
    </lineage>
</organism>
<evidence type="ECO:0000256" key="6">
    <source>
        <dbReference type="SAM" id="MobiDB-lite"/>
    </source>
</evidence>
<comment type="similarity">
    <text evidence="2">Belongs to the multi antimicrobial extrusion (MATE) (TC 2.A.66.1) family.</text>
</comment>